<name>A0A9X1N8D0_9ACTN</name>
<dbReference type="EMBL" id="JAJOMB010000001">
    <property type="protein sequence ID" value="MCD5309398.1"/>
    <property type="molecule type" value="Genomic_DNA"/>
</dbReference>
<proteinExistence type="predicted"/>
<evidence type="ECO:0000313" key="3">
    <source>
        <dbReference type="Proteomes" id="UP001138997"/>
    </source>
</evidence>
<dbReference type="Proteomes" id="UP001138997">
    <property type="component" value="Unassembled WGS sequence"/>
</dbReference>
<comment type="caution">
    <text evidence="2">The sequence shown here is derived from an EMBL/GenBank/DDBJ whole genome shotgun (WGS) entry which is preliminary data.</text>
</comment>
<protein>
    <submittedName>
        <fullName evidence="2">Uncharacterized protein</fullName>
    </submittedName>
</protein>
<feature type="region of interest" description="Disordered" evidence="1">
    <location>
        <begin position="1"/>
        <end position="53"/>
    </location>
</feature>
<dbReference type="RefSeq" id="WP_231438325.1">
    <property type="nucleotide sequence ID" value="NZ_JAJOMB010000001.1"/>
</dbReference>
<organism evidence="2 3">
    <name type="scientific">Kineosporia babensis</name>
    <dbReference type="NCBI Taxonomy" id="499548"/>
    <lineage>
        <taxon>Bacteria</taxon>
        <taxon>Bacillati</taxon>
        <taxon>Actinomycetota</taxon>
        <taxon>Actinomycetes</taxon>
        <taxon>Kineosporiales</taxon>
        <taxon>Kineosporiaceae</taxon>
        <taxon>Kineosporia</taxon>
    </lineage>
</organism>
<keyword evidence="3" id="KW-1185">Reference proteome</keyword>
<accession>A0A9X1N8D0</accession>
<evidence type="ECO:0000313" key="2">
    <source>
        <dbReference type="EMBL" id="MCD5309398.1"/>
    </source>
</evidence>
<evidence type="ECO:0000256" key="1">
    <source>
        <dbReference type="SAM" id="MobiDB-lite"/>
    </source>
</evidence>
<gene>
    <name evidence="2" type="ORF">LR394_00695</name>
</gene>
<dbReference type="AlphaFoldDB" id="A0A9X1N8D0"/>
<sequence length="53" mass="5855">MSLGPPDDQSRRDLGPDDAARPTRPSDRGAWRNHEHDTTDDEVDSGVSRLPLS</sequence>
<feature type="compositionally biased region" description="Basic and acidic residues" evidence="1">
    <location>
        <begin position="8"/>
        <end position="37"/>
    </location>
</feature>
<reference evidence="2" key="1">
    <citation type="submission" date="2021-11" db="EMBL/GenBank/DDBJ databases">
        <title>Streptomyces corallinus and Kineosporia corallina sp. nov., two new coral-derived marine actinobacteria.</title>
        <authorList>
            <person name="Buangrab K."/>
            <person name="Sutthacheep M."/>
            <person name="Yeemin T."/>
            <person name="Harunari E."/>
            <person name="Igarashi Y."/>
            <person name="Sripreechasak P."/>
            <person name="Kanchanasin P."/>
            <person name="Tanasupawat S."/>
            <person name="Phongsopitanun W."/>
        </authorList>
    </citation>
    <scope>NUCLEOTIDE SEQUENCE</scope>
    <source>
        <strain evidence="2">JCM 31032</strain>
    </source>
</reference>